<name>A0A060BKK4_9BACT</name>
<dbReference type="AlphaFoldDB" id="A0A060BKK4"/>
<sequence length="101" mass="11193">MAEAAEKEAILSFHAERWTRREPFSFRIEAKEDGRWKELRDAGDVRTGGFESEVRIALPAGTRELRFRATAPADGGVMIDDVALHRAAAARVTAVETVQPV</sequence>
<organism evidence="1">
    <name type="scientific">uncultured Akkermansia sp</name>
    <dbReference type="NCBI Taxonomy" id="512294"/>
    <lineage>
        <taxon>Bacteria</taxon>
        <taxon>Pseudomonadati</taxon>
        <taxon>Verrucomicrobiota</taxon>
        <taxon>Verrucomicrobiia</taxon>
        <taxon>Verrucomicrobiales</taxon>
        <taxon>Akkermansiaceae</taxon>
        <taxon>Akkermansia</taxon>
        <taxon>environmental samples</taxon>
    </lineage>
</organism>
<dbReference type="EMBL" id="KF117483">
    <property type="protein sequence ID" value="AIA84738.1"/>
    <property type="molecule type" value="Genomic_DNA"/>
</dbReference>
<accession>A0A060BKK4</accession>
<proteinExistence type="predicted"/>
<protein>
    <submittedName>
        <fullName evidence="1">CAZy families GH33 protein</fullName>
    </submittedName>
</protein>
<evidence type="ECO:0000313" key="1">
    <source>
        <dbReference type="EMBL" id="AIA84738.1"/>
    </source>
</evidence>
<feature type="non-terminal residue" evidence="1">
    <location>
        <position position="101"/>
    </location>
</feature>
<reference evidence="1" key="1">
    <citation type="journal article" date="2013" name="Environ. Microbiol.">
        <title>Seasonally variable intestinal metagenomes of the red palm weevil (Rhynchophorus ferrugineus).</title>
        <authorList>
            <person name="Jia S."/>
            <person name="Zhang X."/>
            <person name="Zhang G."/>
            <person name="Yin A."/>
            <person name="Zhang S."/>
            <person name="Li F."/>
            <person name="Wang L."/>
            <person name="Zhao D."/>
            <person name="Yun Q."/>
            <person name="Tala"/>
            <person name="Wang J."/>
            <person name="Sun G."/>
            <person name="Baabdullah M."/>
            <person name="Yu X."/>
            <person name="Hu S."/>
            <person name="Al-Mssallem I.S."/>
            <person name="Yu J."/>
        </authorList>
    </citation>
    <scope>NUCLEOTIDE SEQUENCE</scope>
</reference>